<dbReference type="AlphaFoldDB" id="A0A1C7M905"/>
<organism evidence="1 2">
    <name type="scientific">Grifola frondosa</name>
    <name type="common">Maitake</name>
    <name type="synonym">Polyporus frondosus</name>
    <dbReference type="NCBI Taxonomy" id="5627"/>
    <lineage>
        <taxon>Eukaryota</taxon>
        <taxon>Fungi</taxon>
        <taxon>Dikarya</taxon>
        <taxon>Basidiomycota</taxon>
        <taxon>Agaricomycotina</taxon>
        <taxon>Agaricomycetes</taxon>
        <taxon>Polyporales</taxon>
        <taxon>Grifolaceae</taxon>
        <taxon>Grifola</taxon>
    </lineage>
</organism>
<dbReference type="CDD" id="cd20215">
    <property type="entry name" value="PFM_LSL-like"/>
    <property type="match status" value="1"/>
</dbReference>
<keyword evidence="2" id="KW-1185">Reference proteome</keyword>
<evidence type="ECO:0000313" key="2">
    <source>
        <dbReference type="Proteomes" id="UP000092993"/>
    </source>
</evidence>
<dbReference type="InterPro" id="IPR004991">
    <property type="entry name" value="Aerolysin-like"/>
</dbReference>
<gene>
    <name evidence="1" type="ORF">A0H81_07245</name>
</gene>
<dbReference type="Gene3D" id="2.170.15.10">
    <property type="entry name" value="Proaerolysin, chain A, domain 3"/>
    <property type="match status" value="1"/>
</dbReference>
<dbReference type="Proteomes" id="UP000092993">
    <property type="component" value="Unassembled WGS sequence"/>
</dbReference>
<dbReference type="EMBL" id="LUGG01000007">
    <property type="protein sequence ID" value="OBZ73067.1"/>
    <property type="molecule type" value="Genomic_DNA"/>
</dbReference>
<dbReference type="Gene3D" id="2.80.10.50">
    <property type="match status" value="1"/>
</dbReference>
<dbReference type="Pfam" id="PF03318">
    <property type="entry name" value="ETX_MTX2"/>
    <property type="match status" value="1"/>
</dbReference>
<dbReference type="OMA" id="SPELWHY"/>
<dbReference type="SUPFAM" id="SSF56973">
    <property type="entry name" value="Aerolisin/ETX pore-forming domain"/>
    <property type="match status" value="1"/>
</dbReference>
<dbReference type="InterPro" id="IPR053237">
    <property type="entry name" value="Natterin_C"/>
</dbReference>
<dbReference type="PANTHER" id="PTHR39244:SF5">
    <property type="entry name" value="NATTERIN-3-LIKE"/>
    <property type="match status" value="1"/>
</dbReference>
<sequence>MSAIYIPPNGLYFRLLGYASQRVLFSRTHADPQVWHHPVDDENEIGDQYFTLIHGTGSRQGLYAIKGKATGKVLFSRPTPDPRVGHIDGDGTHNDNWFKLEPGKGQYAKMFRLLCPHTNTVIFSRVGIDPEVSNFPGPPDLIHPDHHFSFRFEQMQIDKIEYDLQLGQIISSTPMILANQTLTNNSGLEQEMHFELNRTETHTSTFEYGVGFTISIGATTKAGIPFFAEAELRIDTSFTNDWRFGQSNEFSKSYTASFPVRAGPHMTVRAVSTVNKGELEVPYTIFLSSKSSGVKVETKGRWRGVSTWDLRHTISTVEQE</sequence>
<evidence type="ECO:0000313" key="1">
    <source>
        <dbReference type="EMBL" id="OBZ73067.1"/>
    </source>
</evidence>
<protein>
    <recommendedName>
        <fullName evidence="3">Hemolytic lectin LSLb</fullName>
    </recommendedName>
</protein>
<dbReference type="OrthoDB" id="3224838at2759"/>
<dbReference type="CDD" id="cd23424">
    <property type="entry name" value="beta-trefoil_Ricin_BEL-like"/>
    <property type="match status" value="1"/>
</dbReference>
<evidence type="ECO:0008006" key="3">
    <source>
        <dbReference type="Google" id="ProtNLM"/>
    </source>
</evidence>
<comment type="caution">
    <text evidence="1">The sequence shown here is derived from an EMBL/GenBank/DDBJ whole genome shotgun (WGS) entry which is preliminary data.</text>
</comment>
<proteinExistence type="predicted"/>
<name>A0A1C7M905_GRIFR</name>
<dbReference type="PANTHER" id="PTHR39244">
    <property type="entry name" value="NATTERIN-4"/>
    <property type="match status" value="1"/>
</dbReference>
<reference evidence="1 2" key="1">
    <citation type="submission" date="2016-03" db="EMBL/GenBank/DDBJ databases">
        <title>Whole genome sequencing of Grifola frondosa 9006-11.</title>
        <authorList>
            <person name="Min B."/>
            <person name="Park H."/>
            <person name="Kim J.-G."/>
            <person name="Cho H."/>
            <person name="Oh Y.-L."/>
            <person name="Kong W.-S."/>
            <person name="Choi I.-G."/>
        </authorList>
    </citation>
    <scope>NUCLEOTIDE SEQUENCE [LARGE SCALE GENOMIC DNA]</scope>
    <source>
        <strain evidence="1 2">9006-11</strain>
    </source>
</reference>
<accession>A0A1C7M905</accession>